<evidence type="ECO:0000256" key="8">
    <source>
        <dbReference type="ARBA" id="ARBA00029894"/>
    </source>
</evidence>
<evidence type="ECO:0000313" key="14">
    <source>
        <dbReference type="EMBL" id="WZK90013.1"/>
    </source>
</evidence>
<accession>A0ABZ2XWC5</accession>
<organism evidence="14 15">
    <name type="scientific">Aliisedimentitalea scapharcae</name>
    <dbReference type="NCBI Taxonomy" id="1524259"/>
    <lineage>
        <taxon>Bacteria</taxon>
        <taxon>Pseudomonadati</taxon>
        <taxon>Pseudomonadota</taxon>
        <taxon>Alphaproteobacteria</taxon>
        <taxon>Rhodobacterales</taxon>
        <taxon>Roseobacteraceae</taxon>
        <taxon>Aliisedimentitalea</taxon>
    </lineage>
</organism>
<comment type="pathway">
    <text evidence="2">Siderophore biosynthesis; enterobactin biosynthesis.</text>
</comment>
<evidence type="ECO:0000313" key="15">
    <source>
        <dbReference type="Proteomes" id="UP001623232"/>
    </source>
</evidence>
<keyword evidence="6 14" id="KW-0808">Transferase</keyword>
<comment type="catalytic activity">
    <reaction evidence="10">
        <text>apo-[aryl-carrier protein] + CoA = holo-[aryl-carrier protein] + adenosine 3',5'-bisphosphate + H(+)</text>
        <dbReference type="Rhea" id="RHEA:48404"/>
        <dbReference type="Rhea" id="RHEA-COMP:15903"/>
        <dbReference type="Rhea" id="RHEA-COMP:17557"/>
        <dbReference type="ChEBI" id="CHEBI:15378"/>
        <dbReference type="ChEBI" id="CHEBI:29999"/>
        <dbReference type="ChEBI" id="CHEBI:57287"/>
        <dbReference type="ChEBI" id="CHEBI:58343"/>
        <dbReference type="ChEBI" id="CHEBI:64479"/>
    </reaction>
</comment>
<evidence type="ECO:0000256" key="4">
    <source>
        <dbReference type="ARBA" id="ARBA00011503"/>
    </source>
</evidence>
<dbReference type="PANTHER" id="PTHR38096:SF1">
    <property type="entry name" value="ENTEROBACTIN SYNTHASE COMPONENT D"/>
    <property type="match status" value="1"/>
</dbReference>
<dbReference type="InterPro" id="IPR037143">
    <property type="entry name" value="4-PPantetheinyl_Trfase_dom_sf"/>
</dbReference>
<keyword evidence="15" id="KW-1185">Reference proteome</keyword>
<dbReference type="PRINTS" id="PR01399">
    <property type="entry name" value="ENTSNTHTASED"/>
</dbReference>
<keyword evidence="7" id="KW-0259">Enterobactin biosynthesis</keyword>
<evidence type="ECO:0000256" key="2">
    <source>
        <dbReference type="ARBA" id="ARBA00004993"/>
    </source>
</evidence>
<evidence type="ECO:0000256" key="11">
    <source>
        <dbReference type="ARBA" id="ARBA00049191"/>
    </source>
</evidence>
<gene>
    <name evidence="14" type="ORF">QEZ52_05565</name>
</gene>
<dbReference type="Gene3D" id="3.90.470.20">
    <property type="entry name" value="4'-phosphopantetheinyl transferase domain"/>
    <property type="match status" value="1"/>
</dbReference>
<evidence type="ECO:0000256" key="6">
    <source>
        <dbReference type="ARBA" id="ARBA00022679"/>
    </source>
</evidence>
<dbReference type="Pfam" id="PF01648">
    <property type="entry name" value="ACPS"/>
    <property type="match status" value="1"/>
</dbReference>
<dbReference type="PANTHER" id="PTHR38096">
    <property type="entry name" value="ENTEROBACTIN SYNTHASE COMPONENT D"/>
    <property type="match status" value="1"/>
</dbReference>
<dbReference type="SUPFAM" id="SSF56214">
    <property type="entry name" value="4'-phosphopantetheinyl transferase"/>
    <property type="match status" value="1"/>
</dbReference>
<protein>
    <recommendedName>
        <fullName evidence="5">Enterobactin synthase component D</fullName>
    </recommendedName>
    <alternativeName>
        <fullName evidence="8">4'-phosphopantetheinyl transferase EntD</fullName>
    </alternativeName>
    <alternativeName>
        <fullName evidence="9">Enterochelin synthase D</fullName>
    </alternativeName>
</protein>
<dbReference type="GO" id="GO:0016740">
    <property type="term" value="F:transferase activity"/>
    <property type="evidence" value="ECO:0007669"/>
    <property type="project" value="UniProtKB-KW"/>
</dbReference>
<feature type="domain" description="4'-phosphopantetheinyl transferase" evidence="12">
    <location>
        <begin position="112"/>
        <end position="197"/>
    </location>
</feature>
<comment type="catalytic activity">
    <reaction evidence="11">
        <text>apo-[peptidyl-carrier protein] + CoA = holo-[peptidyl-carrier protein] + adenosine 3',5'-bisphosphate + H(+)</text>
        <dbReference type="Rhea" id="RHEA:46228"/>
        <dbReference type="Rhea" id="RHEA-COMP:11479"/>
        <dbReference type="Rhea" id="RHEA-COMP:11480"/>
        <dbReference type="ChEBI" id="CHEBI:15378"/>
        <dbReference type="ChEBI" id="CHEBI:29999"/>
        <dbReference type="ChEBI" id="CHEBI:57287"/>
        <dbReference type="ChEBI" id="CHEBI:58343"/>
        <dbReference type="ChEBI" id="CHEBI:64479"/>
    </reaction>
</comment>
<evidence type="ECO:0000256" key="5">
    <source>
        <dbReference type="ARBA" id="ARBA00019087"/>
    </source>
</evidence>
<evidence type="ECO:0000256" key="1">
    <source>
        <dbReference type="ARBA" id="ARBA00003937"/>
    </source>
</evidence>
<evidence type="ECO:0000256" key="3">
    <source>
        <dbReference type="ARBA" id="ARBA00008342"/>
    </source>
</evidence>
<comment type="function">
    <text evidence="1">Involved in the biosynthesis of the siderophore enterobactin (enterochelin), which is a macrocyclic trimeric lactone of N-(2,3-dihydroxybenzoyl)-serine. The serine trilactone serves as a scaffolding for the three catechol functionalities that provide hexadentate coordination for the tightly ligated iron(2+) atoms. Plays an essential role in the assembly of the enterobactin by catalyzing the transfer of the 4'-phosphopantetheine (Ppant) moiety from coenzyme A to the apo-domains of both EntB (ArCP domain) and EntF (PCP domain) to yield their holo-forms which make them competent for the activation of 2,3-dihydroxybenzoate (DHB) and L-serine, respectively.</text>
</comment>
<reference evidence="14 15" key="1">
    <citation type="submission" date="2023-04" db="EMBL/GenBank/DDBJ databases">
        <title>Complete genome sequence of Alisedimentitalea scapharcae.</title>
        <authorList>
            <person name="Rong J.-C."/>
            <person name="Yi M.-L."/>
            <person name="Zhao Q."/>
        </authorList>
    </citation>
    <scope>NUCLEOTIDE SEQUENCE [LARGE SCALE GENOMIC DNA]</scope>
    <source>
        <strain evidence="14 15">KCTC 42119</strain>
    </source>
</reference>
<sequence>MTDRTKARLDLVRPLFSASLGVAVTDPQAQAPAPMAEEIAGLSPRAIDKRRREFAAGRHAVRIAMAQIGVPAAPVRVGSDRAPIWPDGIVGGLTHTTTCAIAVVGRRAPVHSIGVDVEEDTPLKEKLLSEICLPREQVWLASQADPLRLAKLIFSAKEAAYKAQYPYSRTVFGFSGMETEWDLAQGRFTARLQRDVAPFATGHRINGRFAMGQGILVTGVEMEAV</sequence>
<dbReference type="InterPro" id="IPR041354">
    <property type="entry name" value="4PPT_N"/>
</dbReference>
<comment type="similarity">
    <text evidence="3">Belongs to the P-Pant transferase superfamily. EntD family.</text>
</comment>
<dbReference type="EMBL" id="CP123584">
    <property type="protein sequence ID" value="WZK90013.1"/>
    <property type="molecule type" value="Genomic_DNA"/>
</dbReference>
<evidence type="ECO:0000259" key="12">
    <source>
        <dbReference type="Pfam" id="PF01648"/>
    </source>
</evidence>
<evidence type="ECO:0000259" key="13">
    <source>
        <dbReference type="Pfam" id="PF17837"/>
    </source>
</evidence>
<dbReference type="Pfam" id="PF17837">
    <property type="entry name" value="4PPT_N"/>
    <property type="match status" value="1"/>
</dbReference>
<dbReference type="InterPro" id="IPR003542">
    <property type="entry name" value="Enbac_synth_compD-like"/>
</dbReference>
<proteinExistence type="inferred from homology"/>
<evidence type="ECO:0000256" key="9">
    <source>
        <dbReference type="ARBA" id="ARBA00031996"/>
    </source>
</evidence>
<evidence type="ECO:0000256" key="7">
    <source>
        <dbReference type="ARBA" id="ARBA00023191"/>
    </source>
</evidence>
<feature type="domain" description="4'-phosphopantetheinyl transferase N-terminal" evidence="13">
    <location>
        <begin position="44"/>
        <end position="104"/>
    </location>
</feature>
<dbReference type="InterPro" id="IPR008278">
    <property type="entry name" value="4-PPantetheinyl_Trfase_dom"/>
</dbReference>
<name>A0ABZ2XWC5_9RHOB</name>
<comment type="subunit">
    <text evidence="4">EntB, EntD, EntE, and EntF form a multienzyme complex called enterobactin synthase.</text>
</comment>
<dbReference type="RefSeq" id="WP_406648518.1">
    <property type="nucleotide sequence ID" value="NZ_CP123584.1"/>
</dbReference>
<dbReference type="Proteomes" id="UP001623232">
    <property type="component" value="Chromosome"/>
</dbReference>
<evidence type="ECO:0000256" key="10">
    <source>
        <dbReference type="ARBA" id="ARBA00049176"/>
    </source>
</evidence>